<feature type="compositionally biased region" description="Low complexity" evidence="8">
    <location>
        <begin position="109"/>
        <end position="118"/>
    </location>
</feature>
<dbReference type="GeneID" id="28899401"/>
<name>A0A165HMA3_XYLHT</name>
<comment type="subcellular location">
    <subcellularLocation>
        <location evidence="1">Mitochondrion</location>
    </subcellularLocation>
</comment>
<gene>
    <name evidence="9" type="ORF">L228DRAFT_260497</name>
</gene>
<proteinExistence type="inferred from homology"/>
<feature type="compositionally biased region" description="Low complexity" evidence="8">
    <location>
        <begin position="80"/>
        <end position="95"/>
    </location>
</feature>
<accession>A0A165HMA3</accession>
<dbReference type="STRING" id="1328760.A0A165HMA3"/>
<keyword evidence="3" id="KW-0689">Ribosomal protein</keyword>
<dbReference type="RefSeq" id="XP_018189281.1">
    <property type="nucleotide sequence ID" value="XM_018334264.1"/>
</dbReference>
<dbReference type="InParanoid" id="A0A165HMA3"/>
<dbReference type="AlphaFoldDB" id="A0A165HMA3"/>
<keyword evidence="5" id="KW-0687">Ribonucleoprotein</keyword>
<dbReference type="Pfam" id="PF08561">
    <property type="entry name" value="Ribosomal_L37"/>
    <property type="match status" value="1"/>
</dbReference>
<reference evidence="9 10" key="1">
    <citation type="journal article" date="2016" name="Fungal Biol.">
        <title>The genome of Xylona heveae provides a window into fungal endophytism.</title>
        <authorList>
            <person name="Gazis R."/>
            <person name="Kuo A."/>
            <person name="Riley R."/>
            <person name="LaButti K."/>
            <person name="Lipzen A."/>
            <person name="Lin J."/>
            <person name="Amirebrahimi M."/>
            <person name="Hesse C.N."/>
            <person name="Spatafora J.W."/>
            <person name="Henrissat B."/>
            <person name="Hainaut M."/>
            <person name="Grigoriev I.V."/>
            <person name="Hibbett D.S."/>
        </authorList>
    </citation>
    <scope>NUCLEOTIDE SEQUENCE [LARGE SCALE GENOMIC DNA]</scope>
    <source>
        <strain evidence="9 10">TC161</strain>
    </source>
</reference>
<dbReference type="PANTHER" id="PTHR28595">
    <property type="entry name" value="39S RIBOSOMAL PROTEIN L54, MITOCHONDRIAL"/>
    <property type="match status" value="1"/>
</dbReference>
<evidence type="ECO:0000256" key="3">
    <source>
        <dbReference type="ARBA" id="ARBA00022980"/>
    </source>
</evidence>
<dbReference type="InterPro" id="IPR013870">
    <property type="entry name" value="Ribosomal_mL54"/>
</dbReference>
<protein>
    <recommendedName>
        <fullName evidence="7">Large ribosomal subunit protein mL54</fullName>
    </recommendedName>
</protein>
<dbReference type="Proteomes" id="UP000076632">
    <property type="component" value="Unassembled WGS sequence"/>
</dbReference>
<evidence type="ECO:0000256" key="4">
    <source>
        <dbReference type="ARBA" id="ARBA00023128"/>
    </source>
</evidence>
<organism evidence="9 10">
    <name type="scientific">Xylona heveae (strain CBS 132557 / TC161)</name>
    <dbReference type="NCBI Taxonomy" id="1328760"/>
    <lineage>
        <taxon>Eukaryota</taxon>
        <taxon>Fungi</taxon>
        <taxon>Dikarya</taxon>
        <taxon>Ascomycota</taxon>
        <taxon>Pezizomycotina</taxon>
        <taxon>Xylonomycetes</taxon>
        <taxon>Xylonales</taxon>
        <taxon>Xylonaceae</taxon>
        <taxon>Xylona</taxon>
    </lineage>
</organism>
<evidence type="ECO:0000313" key="9">
    <source>
        <dbReference type="EMBL" id="KZF23726.1"/>
    </source>
</evidence>
<evidence type="ECO:0000256" key="7">
    <source>
        <dbReference type="ARBA" id="ARBA00035179"/>
    </source>
</evidence>
<comment type="similarity">
    <text evidence="6">Belongs to the mitochondrion-specific ribosomal protein mL54 family.</text>
</comment>
<keyword evidence="10" id="KW-1185">Reference proteome</keyword>
<evidence type="ECO:0000256" key="5">
    <source>
        <dbReference type="ARBA" id="ARBA00023274"/>
    </source>
</evidence>
<sequence>MICHRCLRAAAAISRPSSIRTAISVAESSRIPSLSLQSDVSRLNSLRRGFSTSFTHAAEAISPAAATQAKGRQGPDGAGPSSATSTSAAQPFSTPLTPSPAAQGIKGTPAKSSAPAIPVSSVPAGTPLKGLAFLKNQPDPIAKEDSEYPAWLWKCLAEKEAANEKEAEVGDLYSKSRKQRRLAAKRLRKLALLNPESLAPKVPLQEQSIDLPAGDGTAQGAIEAKFSRDELTKAMRTKRRSLIKEDNFLRGMR</sequence>
<keyword evidence="2" id="KW-0809">Transit peptide</keyword>
<evidence type="ECO:0000256" key="2">
    <source>
        <dbReference type="ARBA" id="ARBA00022946"/>
    </source>
</evidence>
<dbReference type="GO" id="GO:0003735">
    <property type="term" value="F:structural constituent of ribosome"/>
    <property type="evidence" value="ECO:0007669"/>
    <property type="project" value="TreeGrafter"/>
</dbReference>
<evidence type="ECO:0000256" key="6">
    <source>
        <dbReference type="ARBA" id="ARBA00033752"/>
    </source>
</evidence>
<dbReference type="OMA" id="YPEWLWR"/>
<evidence type="ECO:0000313" key="10">
    <source>
        <dbReference type="Proteomes" id="UP000076632"/>
    </source>
</evidence>
<evidence type="ECO:0000256" key="1">
    <source>
        <dbReference type="ARBA" id="ARBA00004173"/>
    </source>
</evidence>
<evidence type="ECO:0000256" key="8">
    <source>
        <dbReference type="SAM" id="MobiDB-lite"/>
    </source>
</evidence>
<dbReference type="EMBL" id="KV407457">
    <property type="protein sequence ID" value="KZF23726.1"/>
    <property type="molecule type" value="Genomic_DNA"/>
</dbReference>
<keyword evidence="4" id="KW-0496">Mitochondrion</keyword>
<dbReference type="GO" id="GO:0005762">
    <property type="term" value="C:mitochondrial large ribosomal subunit"/>
    <property type="evidence" value="ECO:0007669"/>
    <property type="project" value="TreeGrafter"/>
</dbReference>
<feature type="region of interest" description="Disordered" evidence="8">
    <location>
        <begin position="65"/>
        <end position="118"/>
    </location>
</feature>
<dbReference type="OrthoDB" id="10252718at2759"/>
<dbReference type="PANTHER" id="PTHR28595:SF1">
    <property type="entry name" value="LARGE RIBOSOMAL SUBUNIT PROTEIN ML54"/>
    <property type="match status" value="1"/>
</dbReference>